<dbReference type="SUPFAM" id="SSF81383">
    <property type="entry name" value="F-box domain"/>
    <property type="match status" value="1"/>
</dbReference>
<gene>
    <name evidence="2" type="ORF">SHERM_21480</name>
</gene>
<accession>A0A9N7N7U1</accession>
<dbReference type="InterPro" id="IPR050648">
    <property type="entry name" value="F-box_LRR-repeat"/>
</dbReference>
<evidence type="ECO:0000259" key="1">
    <source>
        <dbReference type="PROSITE" id="PS50181"/>
    </source>
</evidence>
<dbReference type="InterPro" id="IPR036047">
    <property type="entry name" value="F-box-like_dom_sf"/>
</dbReference>
<comment type="caution">
    <text evidence="2">The sequence shown here is derived from an EMBL/GenBank/DDBJ whole genome shotgun (WGS) entry which is preliminary data.</text>
</comment>
<dbReference type="EMBL" id="CACSLK010024742">
    <property type="protein sequence ID" value="CAA0824539.1"/>
    <property type="molecule type" value="Genomic_DNA"/>
</dbReference>
<dbReference type="InterPro" id="IPR032675">
    <property type="entry name" value="LRR_dom_sf"/>
</dbReference>
<evidence type="ECO:0000313" key="2">
    <source>
        <dbReference type="EMBL" id="CAA0824539.1"/>
    </source>
</evidence>
<proteinExistence type="predicted"/>
<dbReference type="Pfam" id="PF12937">
    <property type="entry name" value="F-box-like"/>
    <property type="match status" value="1"/>
</dbReference>
<dbReference type="PANTHER" id="PTHR13382">
    <property type="entry name" value="MITOCHONDRIAL ATP SYNTHASE COUPLING FACTOR B"/>
    <property type="match status" value="1"/>
</dbReference>
<dbReference type="Proteomes" id="UP001153555">
    <property type="component" value="Unassembled WGS sequence"/>
</dbReference>
<reference evidence="2" key="1">
    <citation type="submission" date="2019-12" db="EMBL/GenBank/DDBJ databases">
        <authorList>
            <person name="Scholes J."/>
        </authorList>
    </citation>
    <scope>NUCLEOTIDE SEQUENCE</scope>
</reference>
<protein>
    <submittedName>
        <fullName evidence="2">F-box protein SKIP14</fullName>
    </submittedName>
</protein>
<dbReference type="PROSITE" id="PS50181">
    <property type="entry name" value="FBOX"/>
    <property type="match status" value="1"/>
</dbReference>
<dbReference type="GO" id="GO:0005737">
    <property type="term" value="C:cytoplasm"/>
    <property type="evidence" value="ECO:0007669"/>
    <property type="project" value="TreeGrafter"/>
</dbReference>
<evidence type="ECO:0000313" key="3">
    <source>
        <dbReference type="Proteomes" id="UP001153555"/>
    </source>
</evidence>
<dbReference type="OrthoDB" id="10044893at2759"/>
<organism evidence="2 3">
    <name type="scientific">Striga hermonthica</name>
    <name type="common">Purple witchweed</name>
    <name type="synonym">Buchnera hermonthica</name>
    <dbReference type="NCBI Taxonomy" id="68872"/>
    <lineage>
        <taxon>Eukaryota</taxon>
        <taxon>Viridiplantae</taxon>
        <taxon>Streptophyta</taxon>
        <taxon>Embryophyta</taxon>
        <taxon>Tracheophyta</taxon>
        <taxon>Spermatophyta</taxon>
        <taxon>Magnoliopsida</taxon>
        <taxon>eudicotyledons</taxon>
        <taxon>Gunneridae</taxon>
        <taxon>Pentapetalae</taxon>
        <taxon>asterids</taxon>
        <taxon>lamiids</taxon>
        <taxon>Lamiales</taxon>
        <taxon>Orobanchaceae</taxon>
        <taxon>Buchnereae</taxon>
        <taxon>Striga</taxon>
    </lineage>
</organism>
<dbReference type="AlphaFoldDB" id="A0A9N7N7U1"/>
<name>A0A9N7N7U1_STRHE</name>
<dbReference type="PANTHER" id="PTHR13382:SF20">
    <property type="entry name" value="F-BOX PROTEIN SKIP14-LIKE"/>
    <property type="match status" value="1"/>
</dbReference>
<keyword evidence="3" id="KW-1185">Reference proteome</keyword>
<dbReference type="InterPro" id="IPR001810">
    <property type="entry name" value="F-box_dom"/>
</dbReference>
<feature type="domain" description="F-box" evidence="1">
    <location>
        <begin position="200"/>
        <end position="240"/>
    </location>
</feature>
<dbReference type="Gene3D" id="3.80.10.10">
    <property type="entry name" value="Ribonuclease Inhibitor"/>
    <property type="match status" value="1"/>
</dbReference>
<sequence length="470" mass="52648">MELNKKENVCFSIKSDDERLMEFSPVVERKNLVDAEGSASDEGCKDIADLLPNDPFGMEFNIGLPVDPFDMDFKVSLPADPFGMDFGRGTTFKAVTGWIEEFSLKGLGFETDQAPEDKNNADSKIVAGLNFYWTSSMEYEQKEGENEVLHHGLRAYSNDGSNDKQDKLGGEVNDLMCFGCEKYGRFANLKDNNDSDGGDPSDALFFALSYLGVKDLLSVERVCKSLQDAVREETPIWKNICVDHPLNGKITDDGLLGLTNRAKGNLSSLSLVKCSKITNIGLKRVLERNLALTKLSVQGCRKLSIDNILHDLKAFNSVANPGIKQLRIGELQGLTMQHYKEFKLLLGTVEDKKGGKYKPRFFRAEDLYLSLDDERAIDIEMCPRCHQVKEVYDCPADSCREKIHLANACRGCIFCISRCISCGCCLDNKAYEETFCLDLLCLDCLSRLFNCREGHACFHQKASYHFFLCG</sequence>